<dbReference type="AlphaFoldDB" id="A0AAW9SAR9"/>
<proteinExistence type="predicted"/>
<sequence length="513" mass="58185">MEKVFIRWLLLIALWVSGCAGNVEEVQIDVKNVRIVGLEGGKGIWDTVEFSVEARGVEGIQQVDIQVDDEIVASDDTAPFEFTWDTKTHKDGDYTIKAVVVTNNGKTMEKLASVSIKNILLTVHMDDSYLREGEVCYVLLSDPQGEVLAYQKVQGEGAYPLKSKDYQGERFDFNIVTLLSEEKQTEYNEVNRLTTYLELERGSTWHLSREVYLGNDEIRLGNGKQIIEKEVKWTNLPKEDAFEYIQVLTVGGNRKTFYTLDELSKVTSFSQQADLSEVLVHVKTPEAFKYRFFTGVTFGKVTTLDFDLLENETKLKGFVWEVPSPVHQAKARLYGFKVSEKPSQRYDWGEYLMNNHQLTFTYPEGLFKKYASYVNFEYEGGSSSNYLPGVQPLFTPIEGAASLVEVESFHSFTLDVRGEIDFYRFSLHAQDGSFQRIVVGPKGKRSFVPVVFPTEIQNNIPEALEAGSQETVLYDLQAIKGYSKSIQVLANPAGKVKDLSNQFYKLTKLNNSK</sequence>
<dbReference type="InterPro" id="IPR013783">
    <property type="entry name" value="Ig-like_fold"/>
</dbReference>
<evidence type="ECO:0000313" key="2">
    <source>
        <dbReference type="Proteomes" id="UP001403385"/>
    </source>
</evidence>
<name>A0AAW9SAR9_9BACT</name>
<accession>A0AAW9SAR9</accession>
<keyword evidence="2" id="KW-1185">Reference proteome</keyword>
<organism evidence="1 2">
    <name type="scientific">Rapidithrix thailandica</name>
    <dbReference type="NCBI Taxonomy" id="413964"/>
    <lineage>
        <taxon>Bacteria</taxon>
        <taxon>Pseudomonadati</taxon>
        <taxon>Bacteroidota</taxon>
        <taxon>Cytophagia</taxon>
        <taxon>Cytophagales</taxon>
        <taxon>Flammeovirgaceae</taxon>
        <taxon>Rapidithrix</taxon>
    </lineage>
</organism>
<reference evidence="1 2" key="1">
    <citation type="submission" date="2024-04" db="EMBL/GenBank/DDBJ databases">
        <title>Novel genus in family Flammeovirgaceae.</title>
        <authorList>
            <person name="Nguyen T.H."/>
            <person name="Vuong T.Q."/>
            <person name="Le H."/>
            <person name="Kim S.-G."/>
        </authorList>
    </citation>
    <scope>NUCLEOTIDE SEQUENCE [LARGE SCALE GENOMIC DNA]</scope>
    <source>
        <strain evidence="1 2">JCM 23209</strain>
    </source>
</reference>
<dbReference type="EMBL" id="JBDKWZ010000008">
    <property type="protein sequence ID" value="MEN7549424.1"/>
    <property type="molecule type" value="Genomic_DNA"/>
</dbReference>
<dbReference type="Proteomes" id="UP001403385">
    <property type="component" value="Unassembled WGS sequence"/>
</dbReference>
<evidence type="ECO:0000313" key="1">
    <source>
        <dbReference type="EMBL" id="MEN7549424.1"/>
    </source>
</evidence>
<protein>
    <submittedName>
        <fullName evidence="1">Ig-like domain-containing protein</fullName>
    </submittedName>
</protein>
<dbReference type="Gene3D" id="2.60.40.10">
    <property type="entry name" value="Immunoglobulins"/>
    <property type="match status" value="1"/>
</dbReference>
<dbReference type="PROSITE" id="PS51257">
    <property type="entry name" value="PROKAR_LIPOPROTEIN"/>
    <property type="match status" value="1"/>
</dbReference>
<comment type="caution">
    <text evidence="1">The sequence shown here is derived from an EMBL/GenBank/DDBJ whole genome shotgun (WGS) entry which is preliminary data.</text>
</comment>
<dbReference type="RefSeq" id="WP_346822199.1">
    <property type="nucleotide sequence ID" value="NZ_JBDKWZ010000008.1"/>
</dbReference>
<gene>
    <name evidence="1" type="ORF">AAG747_15990</name>
</gene>
<dbReference type="Pfam" id="PF17957">
    <property type="entry name" value="Big_7"/>
    <property type="match status" value="1"/>
</dbReference>